<protein>
    <submittedName>
        <fullName evidence="2">Uncharacterized protein</fullName>
    </submittedName>
</protein>
<gene>
    <name evidence="2" type="ORF">PVAP13_2KG223632</name>
</gene>
<evidence type="ECO:0000256" key="1">
    <source>
        <dbReference type="SAM" id="MobiDB-lite"/>
    </source>
</evidence>
<accession>A0A8T0W2U5</accession>
<evidence type="ECO:0000313" key="3">
    <source>
        <dbReference type="Proteomes" id="UP000823388"/>
    </source>
</evidence>
<evidence type="ECO:0000313" key="2">
    <source>
        <dbReference type="EMBL" id="KAG2641705.1"/>
    </source>
</evidence>
<reference evidence="2" key="1">
    <citation type="submission" date="2020-05" db="EMBL/GenBank/DDBJ databases">
        <title>WGS assembly of Panicum virgatum.</title>
        <authorList>
            <person name="Lovell J.T."/>
            <person name="Jenkins J."/>
            <person name="Shu S."/>
            <person name="Juenger T.E."/>
            <person name="Schmutz J."/>
        </authorList>
    </citation>
    <scope>NUCLEOTIDE SEQUENCE</scope>
    <source>
        <strain evidence="2">AP13</strain>
    </source>
</reference>
<dbReference type="AlphaFoldDB" id="A0A8T0W2U5"/>
<organism evidence="2 3">
    <name type="scientific">Panicum virgatum</name>
    <name type="common">Blackwell switchgrass</name>
    <dbReference type="NCBI Taxonomy" id="38727"/>
    <lineage>
        <taxon>Eukaryota</taxon>
        <taxon>Viridiplantae</taxon>
        <taxon>Streptophyta</taxon>
        <taxon>Embryophyta</taxon>
        <taxon>Tracheophyta</taxon>
        <taxon>Spermatophyta</taxon>
        <taxon>Magnoliopsida</taxon>
        <taxon>Liliopsida</taxon>
        <taxon>Poales</taxon>
        <taxon>Poaceae</taxon>
        <taxon>PACMAD clade</taxon>
        <taxon>Panicoideae</taxon>
        <taxon>Panicodae</taxon>
        <taxon>Paniceae</taxon>
        <taxon>Panicinae</taxon>
        <taxon>Panicum</taxon>
        <taxon>Panicum sect. Hiantes</taxon>
    </lineage>
</organism>
<feature type="region of interest" description="Disordered" evidence="1">
    <location>
        <begin position="32"/>
        <end position="123"/>
    </location>
</feature>
<proteinExistence type="predicted"/>
<sequence>MSQRHSKNQEHVSSLLAVQALFAVRRQRIPRHAPTYATCRRGQSVPISREEPPVKPLPRRRRPAAGEGPGGDVCSASLLSSPEPNHPAGERVKGERKISLENRGEEGGTPALLIWRARPQSTR</sequence>
<keyword evidence="3" id="KW-1185">Reference proteome</keyword>
<dbReference type="EMBL" id="CM029039">
    <property type="protein sequence ID" value="KAG2641705.1"/>
    <property type="molecule type" value="Genomic_DNA"/>
</dbReference>
<comment type="caution">
    <text evidence="2">The sequence shown here is derived from an EMBL/GenBank/DDBJ whole genome shotgun (WGS) entry which is preliminary data.</text>
</comment>
<name>A0A8T0W2U5_PANVG</name>
<feature type="compositionally biased region" description="Basic and acidic residues" evidence="1">
    <location>
        <begin position="88"/>
        <end position="106"/>
    </location>
</feature>
<dbReference type="Proteomes" id="UP000823388">
    <property type="component" value="Chromosome 2K"/>
</dbReference>